<feature type="domain" description="Septum formation inhibitor MinC N-terminal" evidence="6">
    <location>
        <begin position="6"/>
        <end position="74"/>
    </location>
</feature>
<evidence type="ECO:0000259" key="5">
    <source>
        <dbReference type="Pfam" id="PF03775"/>
    </source>
</evidence>
<organism evidence="7 8">
    <name type="scientific">Arsukibacterium indicum</name>
    <dbReference type="NCBI Taxonomy" id="2848612"/>
    <lineage>
        <taxon>Bacteria</taxon>
        <taxon>Pseudomonadati</taxon>
        <taxon>Pseudomonadota</taxon>
        <taxon>Gammaproteobacteria</taxon>
        <taxon>Chromatiales</taxon>
        <taxon>Chromatiaceae</taxon>
        <taxon>Arsukibacterium</taxon>
    </lineage>
</organism>
<gene>
    <name evidence="3 7" type="primary">minC</name>
    <name evidence="7" type="ORF">KQY15_06675</name>
</gene>
<dbReference type="NCBIfam" id="TIGR01222">
    <property type="entry name" value="minC"/>
    <property type="match status" value="1"/>
</dbReference>
<evidence type="ECO:0000259" key="6">
    <source>
        <dbReference type="Pfam" id="PF05209"/>
    </source>
</evidence>
<dbReference type="Proteomes" id="UP000704611">
    <property type="component" value="Unassembled WGS sequence"/>
</dbReference>
<evidence type="ECO:0000256" key="4">
    <source>
        <dbReference type="SAM" id="MobiDB-lite"/>
    </source>
</evidence>
<keyword evidence="3" id="KW-0131">Cell cycle</keyword>
<comment type="function">
    <text evidence="2 3">Cell division inhibitor that blocks the formation of polar Z ring septums. Rapidly oscillates between the poles of the cell to destabilize FtsZ filaments that have formed before they mature into polar Z rings. Prevents FtsZ polymerization.</text>
</comment>
<keyword evidence="3" id="KW-0132">Cell division</keyword>
<dbReference type="Pfam" id="PF03775">
    <property type="entry name" value="MinC_C"/>
    <property type="match status" value="1"/>
</dbReference>
<dbReference type="Pfam" id="PF05209">
    <property type="entry name" value="MinC_N"/>
    <property type="match status" value="1"/>
</dbReference>
<keyword evidence="8" id="KW-1185">Reference proteome</keyword>
<dbReference type="EMBL" id="JAHRID010000002">
    <property type="protein sequence ID" value="MBV2128775.1"/>
    <property type="molecule type" value="Genomic_DNA"/>
</dbReference>
<dbReference type="InterPro" id="IPR013033">
    <property type="entry name" value="MinC"/>
</dbReference>
<sequence length="250" mass="26039">MSDKSLELKGSLFPMSVLHCADLSTATLQKLLSAKLAQAPAFFLQAPIVLNLSDVSQTPDFAALKNLFTELKLVLVGVTAANAEQKAAAHGAGLAVLQAGKASVKSQTTASTPQPAESIAATDPNSAKAANNTVTTQVAVPMDSKVVEQTVRSGQQIYAKGTDLIVKGAVGAGAEVIADGNIHIYGSLRGKAIAGASGDTSKRIYCYNLQAELVSIAGNYWLSDSLQDKFWGKSACIKMQDDSLVISELV</sequence>
<comment type="subunit">
    <text evidence="3">Interacts with MinD and FtsZ.</text>
</comment>
<evidence type="ECO:0000313" key="7">
    <source>
        <dbReference type="EMBL" id="MBV2128775.1"/>
    </source>
</evidence>
<proteinExistence type="inferred from homology"/>
<dbReference type="HAMAP" id="MF_00267">
    <property type="entry name" value="MinC"/>
    <property type="match status" value="1"/>
</dbReference>
<comment type="caution">
    <text evidence="7">The sequence shown here is derived from an EMBL/GenBank/DDBJ whole genome shotgun (WGS) entry which is preliminary data.</text>
</comment>
<evidence type="ECO:0000256" key="1">
    <source>
        <dbReference type="ARBA" id="ARBA00006291"/>
    </source>
</evidence>
<dbReference type="PANTHER" id="PTHR34108:SF1">
    <property type="entry name" value="SEPTUM SITE-DETERMINING PROTEIN MINC"/>
    <property type="match status" value="1"/>
</dbReference>
<dbReference type="InterPro" id="IPR007874">
    <property type="entry name" value="MinC_N"/>
</dbReference>
<feature type="region of interest" description="Disordered" evidence="4">
    <location>
        <begin position="107"/>
        <end position="126"/>
    </location>
</feature>
<name>A0ABS6MJK1_9GAMM</name>
<comment type="similarity">
    <text evidence="1 3">Belongs to the MinC family.</text>
</comment>
<dbReference type="InterPro" id="IPR005526">
    <property type="entry name" value="Septum_form_inhib_MinC_C"/>
</dbReference>
<protein>
    <recommendedName>
        <fullName evidence="3">Probable septum site-determining protein MinC</fullName>
    </recommendedName>
</protein>
<evidence type="ECO:0000256" key="2">
    <source>
        <dbReference type="ARBA" id="ARBA00025606"/>
    </source>
</evidence>
<evidence type="ECO:0000313" key="8">
    <source>
        <dbReference type="Proteomes" id="UP000704611"/>
    </source>
</evidence>
<dbReference type="PANTHER" id="PTHR34108">
    <property type="entry name" value="SEPTUM SITE-DETERMINING PROTEIN MINC"/>
    <property type="match status" value="1"/>
</dbReference>
<keyword evidence="3" id="KW-0717">Septation</keyword>
<reference evidence="7 8" key="1">
    <citation type="submission" date="2021-06" db="EMBL/GenBank/DDBJ databases">
        <title>Rheinheimera indica sp. nov., isolated from deep-sea sediment.</title>
        <authorList>
            <person name="Wang Z."/>
            <person name="Zhang X.-Y."/>
        </authorList>
    </citation>
    <scope>NUCLEOTIDE SEQUENCE [LARGE SCALE GENOMIC DNA]</scope>
    <source>
        <strain evidence="7 8">SM2107</strain>
    </source>
</reference>
<evidence type="ECO:0000256" key="3">
    <source>
        <dbReference type="HAMAP-Rule" id="MF_00267"/>
    </source>
</evidence>
<accession>A0ABS6MJK1</accession>
<feature type="domain" description="Septum formation inhibitor MinC C-terminal" evidence="5">
    <location>
        <begin position="146"/>
        <end position="246"/>
    </location>
</feature>